<feature type="signal peptide" evidence="1">
    <location>
        <begin position="1"/>
        <end position="18"/>
    </location>
</feature>
<dbReference type="SUPFAM" id="SSF56925">
    <property type="entry name" value="OMPA-like"/>
    <property type="match status" value="1"/>
</dbReference>
<proteinExistence type="predicted"/>
<dbReference type="Pfam" id="PF01298">
    <property type="entry name" value="TbpB_B_D"/>
    <property type="match status" value="1"/>
</dbReference>
<feature type="chain" id="PRO_5043835482" evidence="1">
    <location>
        <begin position="19"/>
        <end position="275"/>
    </location>
</feature>
<evidence type="ECO:0000256" key="1">
    <source>
        <dbReference type="SAM" id="SignalP"/>
    </source>
</evidence>
<dbReference type="EMBL" id="JASAYJ010000019">
    <property type="protein sequence ID" value="MDP8187777.1"/>
    <property type="molecule type" value="Genomic_DNA"/>
</dbReference>
<comment type="caution">
    <text evidence="3">The sequence shown here is derived from an EMBL/GenBank/DDBJ whole genome shotgun (WGS) entry which is preliminary data.</text>
</comment>
<dbReference type="Gene3D" id="2.40.160.90">
    <property type="match status" value="2"/>
</dbReference>
<name>A0AAW8CTR9_9PAST</name>
<dbReference type="RefSeq" id="WP_211597572.1">
    <property type="nucleotide sequence ID" value="NZ_JAGRQI010000006.1"/>
</dbReference>
<dbReference type="AlphaFoldDB" id="A0AAW8CTR9"/>
<keyword evidence="1" id="KW-0732">Signal</keyword>
<dbReference type="InterPro" id="IPR011250">
    <property type="entry name" value="OMP/PagP_B-barrel"/>
</dbReference>
<dbReference type="Proteomes" id="UP001230466">
    <property type="component" value="Unassembled WGS sequence"/>
</dbReference>
<protein>
    <submittedName>
        <fullName evidence="3">Transferrin-binding protein-like solute binding protein</fullName>
    </submittedName>
</protein>
<sequence>MKKLILTTAISLVLTACGSSGGGNSNSGSADNIKSAKVEGVLFAYDLQNPVKKQSKDPAGDITEYDDYELKMTRLSKDKDINHIQINSVSIQLEPNGDEKYTDYYDGTGMDTVKVGQVLRSVTSGNTYKYMRFGVHDVFDYDPNNPADHDDDQKTFGIFVQGYATQNMPTADAGIVTYTGDAYGGTEALTKGKSKIDVNFGNKTLKGTLSDWQNYKFLAEEDKAQPIHFSANIKGNKFEGQNVKGNFFGDNAAEVGGIYYNKQKEEGAVFGAKRP</sequence>
<accession>A0AAW8CTR9</accession>
<gene>
    <name evidence="3" type="ORF">QJU78_08385</name>
</gene>
<dbReference type="InterPro" id="IPR001677">
    <property type="entry name" value="TbpB_B_D"/>
</dbReference>
<evidence type="ECO:0000259" key="2">
    <source>
        <dbReference type="Pfam" id="PF01298"/>
    </source>
</evidence>
<organism evidence="3 4">
    <name type="scientific">Pasteurella atlantica</name>
    <dbReference type="NCBI Taxonomy" id="2827233"/>
    <lineage>
        <taxon>Bacteria</taxon>
        <taxon>Pseudomonadati</taxon>
        <taxon>Pseudomonadota</taxon>
        <taxon>Gammaproteobacteria</taxon>
        <taxon>Pasteurellales</taxon>
        <taxon>Pasteurellaceae</taxon>
        <taxon>Pasteurella</taxon>
    </lineage>
</organism>
<reference evidence="3" key="1">
    <citation type="journal article" date="2023" name="Front. Microbiol.">
        <title>Phylogeography and host specificity of Pasteurellaceae pathogenic to sea-farmed fish in the north-east Atlantic.</title>
        <authorList>
            <person name="Gulla S."/>
            <person name="Colquhoun D.J."/>
            <person name="Olsen A.B."/>
            <person name="Spilsberg B."/>
            <person name="Lagesen K."/>
            <person name="Aakesson C.P."/>
            <person name="Strom S."/>
            <person name="Manji F."/>
            <person name="Birkbeck T.H."/>
            <person name="Nilsen H.K."/>
        </authorList>
    </citation>
    <scope>NUCLEOTIDE SEQUENCE</scope>
    <source>
        <strain evidence="3">VIB1234</strain>
    </source>
</reference>
<dbReference type="PROSITE" id="PS51257">
    <property type="entry name" value="PROKAR_LIPOPROTEIN"/>
    <property type="match status" value="1"/>
</dbReference>
<evidence type="ECO:0000313" key="4">
    <source>
        <dbReference type="Proteomes" id="UP001230466"/>
    </source>
</evidence>
<evidence type="ECO:0000313" key="3">
    <source>
        <dbReference type="EMBL" id="MDP8187777.1"/>
    </source>
</evidence>
<feature type="domain" description="Transferrin-binding protein B C-lobe/N-lobe beta-barrel" evidence="2">
    <location>
        <begin position="185"/>
        <end position="274"/>
    </location>
</feature>